<reference evidence="1 2" key="1">
    <citation type="submission" date="2016-03" db="EMBL/GenBank/DDBJ databases">
        <title>Cyphomyrmex costatus WGS genome.</title>
        <authorList>
            <person name="Nygaard S."/>
            <person name="Hu H."/>
            <person name="Boomsma J."/>
            <person name="Zhang G."/>
        </authorList>
    </citation>
    <scope>NUCLEOTIDE SEQUENCE [LARGE SCALE GENOMIC DNA]</scope>
    <source>
        <strain evidence="1">MS0001</strain>
        <tissue evidence="1">Whole body</tissue>
    </source>
</reference>
<keyword evidence="2" id="KW-1185">Reference proteome</keyword>
<feature type="non-terminal residue" evidence="1">
    <location>
        <position position="1"/>
    </location>
</feature>
<organism evidence="1 2">
    <name type="scientific">Cyphomyrmex costatus</name>
    <dbReference type="NCBI Taxonomy" id="456900"/>
    <lineage>
        <taxon>Eukaryota</taxon>
        <taxon>Metazoa</taxon>
        <taxon>Ecdysozoa</taxon>
        <taxon>Arthropoda</taxon>
        <taxon>Hexapoda</taxon>
        <taxon>Insecta</taxon>
        <taxon>Pterygota</taxon>
        <taxon>Neoptera</taxon>
        <taxon>Endopterygota</taxon>
        <taxon>Hymenoptera</taxon>
        <taxon>Apocrita</taxon>
        <taxon>Aculeata</taxon>
        <taxon>Formicoidea</taxon>
        <taxon>Formicidae</taxon>
        <taxon>Myrmicinae</taxon>
        <taxon>Cyphomyrmex</taxon>
    </lineage>
</organism>
<gene>
    <name evidence="1" type="ORF">ALC62_00501</name>
</gene>
<dbReference type="EMBL" id="KQ976760">
    <property type="protein sequence ID" value="KYN08517.1"/>
    <property type="molecule type" value="Genomic_DNA"/>
</dbReference>
<dbReference type="Proteomes" id="UP000078542">
    <property type="component" value="Unassembled WGS sequence"/>
</dbReference>
<dbReference type="AlphaFoldDB" id="A0A195D6L0"/>
<evidence type="ECO:0000313" key="2">
    <source>
        <dbReference type="Proteomes" id="UP000078542"/>
    </source>
</evidence>
<evidence type="ECO:0000313" key="1">
    <source>
        <dbReference type="EMBL" id="KYN08517.1"/>
    </source>
</evidence>
<sequence length="158" mass="17864">VYNLRDLETLGPFGAVGGCVGFVWCNVQVSVSLRSLMNLLTTVTCQCMLAYARNTLSLAATFGILTEKHVFPMLHCPRTIRSRKGRFTISVPLFARNNFFFALSLLFGGHYIPQVNSRLCESEETQKREIANIVGADLKQEFEFIRHLRVSTTIEEKE</sequence>
<proteinExistence type="predicted"/>
<name>A0A195D6L0_9HYME</name>
<accession>A0A195D6L0</accession>
<protein>
    <submittedName>
        <fullName evidence="1">Uncharacterized protein</fullName>
    </submittedName>
</protein>